<evidence type="ECO:0000313" key="3">
    <source>
        <dbReference type="Proteomes" id="UP001597214"/>
    </source>
</evidence>
<evidence type="ECO:0000259" key="1">
    <source>
        <dbReference type="PROSITE" id="PS51819"/>
    </source>
</evidence>
<name>A0ABW4LRD6_9BACI</name>
<dbReference type="InterPro" id="IPR037523">
    <property type="entry name" value="VOC_core"/>
</dbReference>
<gene>
    <name evidence="2" type="ORF">ACFSCX_13850</name>
</gene>
<proteinExistence type="predicted"/>
<accession>A0ABW4LRD6</accession>
<dbReference type="CDD" id="cd06587">
    <property type="entry name" value="VOC"/>
    <property type="match status" value="1"/>
</dbReference>
<dbReference type="InterPro" id="IPR004360">
    <property type="entry name" value="Glyas_Fos-R_dOase_dom"/>
</dbReference>
<dbReference type="Gene3D" id="3.10.180.10">
    <property type="entry name" value="2,3-Dihydroxybiphenyl 1,2-Dioxygenase, domain 1"/>
    <property type="match status" value="1"/>
</dbReference>
<feature type="domain" description="VOC" evidence="1">
    <location>
        <begin position="8"/>
        <end position="124"/>
    </location>
</feature>
<comment type="caution">
    <text evidence="2">The sequence shown here is derived from an EMBL/GenBank/DDBJ whole genome shotgun (WGS) entry which is preliminary data.</text>
</comment>
<organism evidence="2 3">
    <name type="scientific">Bacillus salitolerans</name>
    <dbReference type="NCBI Taxonomy" id="1437434"/>
    <lineage>
        <taxon>Bacteria</taxon>
        <taxon>Bacillati</taxon>
        <taxon>Bacillota</taxon>
        <taxon>Bacilli</taxon>
        <taxon>Bacillales</taxon>
        <taxon>Bacillaceae</taxon>
        <taxon>Bacillus</taxon>
    </lineage>
</organism>
<dbReference type="PROSITE" id="PS51819">
    <property type="entry name" value="VOC"/>
    <property type="match status" value="1"/>
</dbReference>
<evidence type="ECO:0000313" key="2">
    <source>
        <dbReference type="EMBL" id="MFD1737626.1"/>
    </source>
</evidence>
<protein>
    <submittedName>
        <fullName evidence="2">VOC family protein</fullName>
    </submittedName>
</protein>
<dbReference type="EMBL" id="JBHUEM010000021">
    <property type="protein sequence ID" value="MFD1737626.1"/>
    <property type="molecule type" value="Genomic_DNA"/>
</dbReference>
<dbReference type="Proteomes" id="UP001597214">
    <property type="component" value="Unassembled WGS sequence"/>
</dbReference>
<dbReference type="RefSeq" id="WP_377928845.1">
    <property type="nucleotide sequence ID" value="NZ_JBHUEM010000021.1"/>
</dbReference>
<sequence length="124" mass="14144">MNSPIQNQINTIFVHVSNLERSVDWYSKLLGQEYDVNEVFRPVYNIRIHGSTGLTLDAGPGGVDKTQSPSEHPLLNFHTDNIHNSYEYIKKLGYEIKSEIISFDDFSFFTICDPDQNVIMICTG</sequence>
<keyword evidence="3" id="KW-1185">Reference proteome</keyword>
<dbReference type="SUPFAM" id="SSF54593">
    <property type="entry name" value="Glyoxalase/Bleomycin resistance protein/Dihydroxybiphenyl dioxygenase"/>
    <property type="match status" value="1"/>
</dbReference>
<reference evidence="3" key="1">
    <citation type="journal article" date="2019" name="Int. J. Syst. Evol. Microbiol.">
        <title>The Global Catalogue of Microorganisms (GCM) 10K type strain sequencing project: providing services to taxonomists for standard genome sequencing and annotation.</title>
        <authorList>
            <consortium name="The Broad Institute Genomics Platform"/>
            <consortium name="The Broad Institute Genome Sequencing Center for Infectious Disease"/>
            <person name="Wu L."/>
            <person name="Ma J."/>
        </authorList>
    </citation>
    <scope>NUCLEOTIDE SEQUENCE [LARGE SCALE GENOMIC DNA]</scope>
    <source>
        <strain evidence="3">CCUG 49339</strain>
    </source>
</reference>
<dbReference type="InterPro" id="IPR029068">
    <property type="entry name" value="Glyas_Bleomycin-R_OHBP_Dase"/>
</dbReference>
<dbReference type="Pfam" id="PF00903">
    <property type="entry name" value="Glyoxalase"/>
    <property type="match status" value="1"/>
</dbReference>